<dbReference type="AlphaFoldDB" id="A0A9W6RTB0"/>
<comment type="caution">
    <text evidence="6">The sequence shown here is derived from an EMBL/GenBank/DDBJ whole genome shotgun (WGS) entry which is preliminary data.</text>
</comment>
<dbReference type="Proteomes" id="UP001165135">
    <property type="component" value="Unassembled WGS sequence"/>
</dbReference>
<comment type="similarity">
    <text evidence="1">Belongs to the SCO1/2 family.</text>
</comment>
<evidence type="ECO:0000256" key="3">
    <source>
        <dbReference type="PIRSR" id="PIRSR603782-1"/>
    </source>
</evidence>
<organism evidence="6 7">
    <name type="scientific">Actinoallomurus iriomotensis</name>
    <dbReference type="NCBI Taxonomy" id="478107"/>
    <lineage>
        <taxon>Bacteria</taxon>
        <taxon>Bacillati</taxon>
        <taxon>Actinomycetota</taxon>
        <taxon>Actinomycetes</taxon>
        <taxon>Streptosporangiales</taxon>
        <taxon>Thermomonosporaceae</taxon>
        <taxon>Actinoallomurus</taxon>
    </lineage>
</organism>
<dbReference type="GO" id="GO:0046872">
    <property type="term" value="F:metal ion binding"/>
    <property type="evidence" value="ECO:0007669"/>
    <property type="project" value="UniProtKB-KW"/>
</dbReference>
<accession>A0A9W6RTB0</accession>
<protein>
    <submittedName>
        <fullName evidence="6">SCO family protein</fullName>
    </submittedName>
</protein>
<sequence length="247" mass="26004">MVAVRPFTMLRITMFFSHATGRGARVAGPGAATARRLAGAAALGLLTTLAACGNQADSPPVKVAGPTPDLHGTRISTPLREPDLTLTGASGRPVNLRKATEGRLTLVYFGYTHCPDVCPTTMADLAAALRKLAPAQRARIAVVFITTDPWRDTPKVIKSWLASFDSSFIGLTGDYAKIQAAAKPLGIALERPSSTTGDYEVTHGAEVLPFGADHRAHLIYTAGVTAADWAADLPKLLRETTTKGGDT</sequence>
<feature type="disulfide bond" description="Redox-active" evidence="4">
    <location>
        <begin position="114"/>
        <end position="118"/>
    </location>
</feature>
<dbReference type="InterPro" id="IPR003782">
    <property type="entry name" value="SCO1/SenC"/>
</dbReference>
<keyword evidence="3" id="KW-0479">Metal-binding</keyword>
<evidence type="ECO:0000256" key="1">
    <source>
        <dbReference type="ARBA" id="ARBA00010996"/>
    </source>
</evidence>
<feature type="binding site" evidence="3">
    <location>
        <position position="114"/>
    </location>
    <ligand>
        <name>Cu cation</name>
        <dbReference type="ChEBI" id="CHEBI:23378"/>
    </ligand>
</feature>
<dbReference type="Gene3D" id="3.40.30.10">
    <property type="entry name" value="Glutaredoxin"/>
    <property type="match status" value="1"/>
</dbReference>
<dbReference type="InterPro" id="IPR036249">
    <property type="entry name" value="Thioredoxin-like_sf"/>
</dbReference>
<dbReference type="Pfam" id="PF02630">
    <property type="entry name" value="SCO1-SenC"/>
    <property type="match status" value="1"/>
</dbReference>
<proteinExistence type="inferred from homology"/>
<evidence type="ECO:0000259" key="5">
    <source>
        <dbReference type="PROSITE" id="PS51352"/>
    </source>
</evidence>
<gene>
    <name evidence="6" type="ORF">Airi01_078070</name>
</gene>
<feature type="binding site" evidence="3">
    <location>
        <position position="203"/>
    </location>
    <ligand>
        <name>Cu cation</name>
        <dbReference type="ChEBI" id="CHEBI:23378"/>
    </ligand>
</feature>
<keyword evidence="4" id="KW-1015">Disulfide bond</keyword>
<dbReference type="InterPro" id="IPR013766">
    <property type="entry name" value="Thioredoxin_domain"/>
</dbReference>
<evidence type="ECO:0000313" key="7">
    <source>
        <dbReference type="Proteomes" id="UP001165135"/>
    </source>
</evidence>
<dbReference type="RefSeq" id="WP_285631158.1">
    <property type="nucleotide sequence ID" value="NZ_BSTJ01000012.1"/>
</dbReference>
<evidence type="ECO:0000313" key="6">
    <source>
        <dbReference type="EMBL" id="GLY79540.1"/>
    </source>
</evidence>
<evidence type="ECO:0000256" key="2">
    <source>
        <dbReference type="ARBA" id="ARBA00023008"/>
    </source>
</evidence>
<feature type="domain" description="Thioredoxin" evidence="5">
    <location>
        <begin position="75"/>
        <end position="238"/>
    </location>
</feature>
<reference evidence="6" key="1">
    <citation type="submission" date="2023-03" db="EMBL/GenBank/DDBJ databases">
        <title>Actinoallomurus iriomotensis NBRC 103681.</title>
        <authorList>
            <person name="Ichikawa N."/>
            <person name="Sato H."/>
            <person name="Tonouchi N."/>
        </authorList>
    </citation>
    <scope>NUCLEOTIDE SEQUENCE</scope>
    <source>
        <strain evidence="6">NBRC 103681</strain>
    </source>
</reference>
<dbReference type="SUPFAM" id="SSF52833">
    <property type="entry name" value="Thioredoxin-like"/>
    <property type="match status" value="1"/>
</dbReference>
<dbReference type="EMBL" id="BSTJ01000012">
    <property type="protein sequence ID" value="GLY79540.1"/>
    <property type="molecule type" value="Genomic_DNA"/>
</dbReference>
<dbReference type="CDD" id="cd02968">
    <property type="entry name" value="SCO"/>
    <property type="match status" value="1"/>
</dbReference>
<dbReference type="PANTHER" id="PTHR12151:SF25">
    <property type="entry name" value="LINALOOL DEHYDRATASE_ISOMERASE DOMAIN-CONTAINING PROTEIN"/>
    <property type="match status" value="1"/>
</dbReference>
<keyword evidence="2 3" id="KW-0186">Copper</keyword>
<evidence type="ECO:0000256" key="4">
    <source>
        <dbReference type="PIRSR" id="PIRSR603782-2"/>
    </source>
</evidence>
<dbReference type="PANTHER" id="PTHR12151">
    <property type="entry name" value="ELECTRON TRANSPORT PROTIN SCO1/SENC FAMILY MEMBER"/>
    <property type="match status" value="1"/>
</dbReference>
<name>A0A9W6RTB0_9ACTN</name>
<feature type="binding site" evidence="3">
    <location>
        <position position="118"/>
    </location>
    <ligand>
        <name>Cu cation</name>
        <dbReference type="ChEBI" id="CHEBI:23378"/>
    </ligand>
</feature>
<dbReference type="PROSITE" id="PS51352">
    <property type="entry name" value="THIOREDOXIN_2"/>
    <property type="match status" value="1"/>
</dbReference>